<dbReference type="InterPro" id="IPR000182">
    <property type="entry name" value="GNAT_dom"/>
</dbReference>
<dbReference type="InterPro" id="IPR016181">
    <property type="entry name" value="Acyl_CoA_acyltransferase"/>
</dbReference>
<dbReference type="Gene3D" id="3.40.630.30">
    <property type="match status" value="2"/>
</dbReference>
<feature type="domain" description="N-acetyltransferase" evidence="3">
    <location>
        <begin position="1"/>
        <end position="160"/>
    </location>
</feature>
<accession>A0A7W8ZJB7</accession>
<keyword evidence="2" id="KW-0012">Acyltransferase</keyword>
<dbReference type="PANTHER" id="PTHR43420:SF44">
    <property type="entry name" value="ACETYLTRANSFERASE YPEA"/>
    <property type="match status" value="1"/>
</dbReference>
<feature type="domain" description="N-acetyltransferase" evidence="3">
    <location>
        <begin position="154"/>
        <end position="280"/>
    </location>
</feature>
<comment type="caution">
    <text evidence="4">The sequence shown here is derived from an EMBL/GenBank/DDBJ whole genome shotgun (WGS) entry which is preliminary data.</text>
</comment>
<name>A0A7W8ZJB7_9SPHI</name>
<evidence type="ECO:0000313" key="4">
    <source>
        <dbReference type="EMBL" id="MBB5635067.1"/>
    </source>
</evidence>
<dbReference type="EMBL" id="JACHCE010000001">
    <property type="protein sequence ID" value="MBB5635067.1"/>
    <property type="molecule type" value="Genomic_DNA"/>
</dbReference>
<evidence type="ECO:0000256" key="1">
    <source>
        <dbReference type="ARBA" id="ARBA00022679"/>
    </source>
</evidence>
<keyword evidence="4" id="KW-0687">Ribonucleoprotein</keyword>
<dbReference type="SUPFAM" id="SSF55729">
    <property type="entry name" value="Acyl-CoA N-acyltransferases (Nat)"/>
    <property type="match status" value="2"/>
</dbReference>
<proteinExistence type="predicted"/>
<dbReference type="AlphaFoldDB" id="A0A7W8ZJB7"/>
<gene>
    <name evidence="4" type="ORF">HDE68_000952</name>
</gene>
<dbReference type="CDD" id="cd04301">
    <property type="entry name" value="NAT_SF"/>
    <property type="match status" value="1"/>
</dbReference>
<dbReference type="InterPro" id="IPR050680">
    <property type="entry name" value="YpeA/RimI_acetyltransf"/>
</dbReference>
<dbReference type="GO" id="GO:0005840">
    <property type="term" value="C:ribosome"/>
    <property type="evidence" value="ECO:0007669"/>
    <property type="project" value="UniProtKB-KW"/>
</dbReference>
<sequence length="280" mass="31402">MEITTLEKIEIDRIAEVLNESFSDYIIPLQLNSEQLAYKIFTENVRLDLSIGVFSSDKLIGFMLHGLNNVDGKLSAYNAATGVIPNYRGQGLVGQMYAYLLPKLKISGVAQMLLEVIEGNNSAIRSYEKMDYKVNRTLDCFSGAVKTVEKPPVALIKELDHFDWGKFNSFWTMKPSWQNSVITLENSKGRCSVAGAYIGGELIGYIIYDPVLRRIRQIAVSSEHRRKGVATQLVNTMIGLIDPKDLFINNVDHSSLETIAFLKSLGVSKNISQLEMKREL</sequence>
<reference evidence="4 5" key="1">
    <citation type="submission" date="2020-08" db="EMBL/GenBank/DDBJ databases">
        <title>Genomic Encyclopedia of Type Strains, Phase IV (KMG-V): Genome sequencing to study the core and pangenomes of soil and plant-associated prokaryotes.</title>
        <authorList>
            <person name="Whitman W."/>
        </authorList>
    </citation>
    <scope>NUCLEOTIDE SEQUENCE [LARGE SCALE GENOMIC DNA]</scope>
    <source>
        <strain evidence="4 5">S3M1</strain>
    </source>
</reference>
<dbReference type="PROSITE" id="PS51186">
    <property type="entry name" value="GNAT"/>
    <property type="match status" value="2"/>
</dbReference>
<evidence type="ECO:0000256" key="2">
    <source>
        <dbReference type="ARBA" id="ARBA00023315"/>
    </source>
</evidence>
<keyword evidence="4" id="KW-0689">Ribosomal protein</keyword>
<evidence type="ECO:0000313" key="5">
    <source>
        <dbReference type="Proteomes" id="UP000537204"/>
    </source>
</evidence>
<dbReference type="Proteomes" id="UP000537204">
    <property type="component" value="Unassembled WGS sequence"/>
</dbReference>
<protein>
    <submittedName>
        <fullName evidence="4">Ribosomal protein S18 acetylase RimI-like enzyme</fullName>
    </submittedName>
</protein>
<evidence type="ECO:0000259" key="3">
    <source>
        <dbReference type="PROSITE" id="PS51186"/>
    </source>
</evidence>
<dbReference type="RefSeq" id="WP_183879386.1">
    <property type="nucleotide sequence ID" value="NZ_JACHCE010000001.1"/>
</dbReference>
<organism evidence="4 5">
    <name type="scientific">Pedobacter cryoconitis</name>
    <dbReference type="NCBI Taxonomy" id="188932"/>
    <lineage>
        <taxon>Bacteria</taxon>
        <taxon>Pseudomonadati</taxon>
        <taxon>Bacteroidota</taxon>
        <taxon>Sphingobacteriia</taxon>
        <taxon>Sphingobacteriales</taxon>
        <taxon>Sphingobacteriaceae</taxon>
        <taxon>Pedobacter</taxon>
    </lineage>
</organism>
<keyword evidence="1" id="KW-0808">Transferase</keyword>
<dbReference type="GO" id="GO:0016747">
    <property type="term" value="F:acyltransferase activity, transferring groups other than amino-acyl groups"/>
    <property type="evidence" value="ECO:0007669"/>
    <property type="project" value="InterPro"/>
</dbReference>
<dbReference type="PANTHER" id="PTHR43420">
    <property type="entry name" value="ACETYLTRANSFERASE"/>
    <property type="match status" value="1"/>
</dbReference>
<dbReference type="Pfam" id="PF00583">
    <property type="entry name" value="Acetyltransf_1"/>
    <property type="match status" value="2"/>
</dbReference>